<keyword evidence="3" id="KW-0804">Transcription</keyword>
<evidence type="ECO:0000256" key="3">
    <source>
        <dbReference type="ARBA" id="ARBA00023163"/>
    </source>
</evidence>
<dbReference type="EMBL" id="CAKMMF010000006">
    <property type="protein sequence ID" value="CAH1200546.1"/>
    <property type="molecule type" value="Genomic_DNA"/>
</dbReference>
<dbReference type="SUPFAM" id="SSF48498">
    <property type="entry name" value="Tetracyclin repressor-like, C-terminal domain"/>
    <property type="match status" value="1"/>
</dbReference>
<dbReference type="Gene3D" id="1.10.357.10">
    <property type="entry name" value="Tetracycline Repressor, domain 2"/>
    <property type="match status" value="1"/>
</dbReference>
<keyword evidence="2 4" id="KW-0238">DNA-binding</keyword>
<feature type="domain" description="HTH tetR-type" evidence="5">
    <location>
        <begin position="14"/>
        <end position="74"/>
    </location>
</feature>
<proteinExistence type="predicted"/>
<accession>A0ABN8GBP0</accession>
<comment type="caution">
    <text evidence="6">The sequence shown here is derived from an EMBL/GenBank/DDBJ whole genome shotgun (WGS) entry which is preliminary data.</text>
</comment>
<dbReference type="PANTHER" id="PTHR47506:SF6">
    <property type="entry name" value="HTH-TYPE TRANSCRIPTIONAL REPRESSOR NEMR"/>
    <property type="match status" value="1"/>
</dbReference>
<evidence type="ECO:0000313" key="7">
    <source>
        <dbReference type="Proteomes" id="UP000838686"/>
    </source>
</evidence>
<feature type="DNA-binding region" description="H-T-H motif" evidence="4">
    <location>
        <begin position="37"/>
        <end position="56"/>
    </location>
</feature>
<dbReference type="PROSITE" id="PS50977">
    <property type="entry name" value="HTH_TETR_2"/>
    <property type="match status" value="1"/>
</dbReference>
<dbReference type="SUPFAM" id="SSF46689">
    <property type="entry name" value="Homeodomain-like"/>
    <property type="match status" value="1"/>
</dbReference>
<evidence type="ECO:0000313" key="6">
    <source>
        <dbReference type="EMBL" id="CAH1200546.1"/>
    </source>
</evidence>
<evidence type="ECO:0000256" key="1">
    <source>
        <dbReference type="ARBA" id="ARBA00023015"/>
    </source>
</evidence>
<dbReference type="Pfam" id="PF00440">
    <property type="entry name" value="TetR_N"/>
    <property type="match status" value="1"/>
</dbReference>
<dbReference type="InterPro" id="IPR001647">
    <property type="entry name" value="HTH_TetR"/>
</dbReference>
<dbReference type="RefSeq" id="WP_236339783.1">
    <property type="nucleotide sequence ID" value="NZ_CAKMMF010000006.1"/>
</dbReference>
<dbReference type="InterPro" id="IPR009057">
    <property type="entry name" value="Homeodomain-like_sf"/>
</dbReference>
<sequence>MSPRNVEKDMQMREARIEHILTSALETIAKLGIDSANIKDIAREAGLSVGNVYNYFKSKDDIFSEVLLRGQISYGKAISGFAGLDMDPREKLYEISQGWLSTKSNWAFTIMLQSIRTNQSVNPEIKEAATRRFTENLRPLADIMRQGQTKGVIVGGDPQQLAFYYVSLIQGLTLQLAPGYEIPVHIEPENIVRLFMTPASTAAETGFFAVKRDHKLLYKKMFDMT</sequence>
<keyword evidence="7" id="KW-1185">Reference proteome</keyword>
<protein>
    <recommendedName>
        <fullName evidence="5">HTH tetR-type domain-containing protein</fullName>
    </recommendedName>
</protein>
<evidence type="ECO:0000259" key="5">
    <source>
        <dbReference type="PROSITE" id="PS50977"/>
    </source>
</evidence>
<organism evidence="6 7">
    <name type="scientific">Paenibacillus plantiphilus</name>
    <dbReference type="NCBI Taxonomy" id="2905650"/>
    <lineage>
        <taxon>Bacteria</taxon>
        <taxon>Bacillati</taxon>
        <taxon>Bacillota</taxon>
        <taxon>Bacilli</taxon>
        <taxon>Bacillales</taxon>
        <taxon>Paenibacillaceae</taxon>
        <taxon>Paenibacillus</taxon>
    </lineage>
</organism>
<keyword evidence="1" id="KW-0805">Transcription regulation</keyword>
<dbReference type="Proteomes" id="UP000838686">
    <property type="component" value="Unassembled WGS sequence"/>
</dbReference>
<dbReference type="InterPro" id="IPR036271">
    <property type="entry name" value="Tet_transcr_reg_TetR-rel_C_sf"/>
</dbReference>
<evidence type="ECO:0000256" key="4">
    <source>
        <dbReference type="PROSITE-ProRule" id="PRU00335"/>
    </source>
</evidence>
<gene>
    <name evidence="6" type="ORF">PAECIP111893_01434</name>
</gene>
<dbReference type="PANTHER" id="PTHR47506">
    <property type="entry name" value="TRANSCRIPTIONAL REGULATORY PROTEIN"/>
    <property type="match status" value="1"/>
</dbReference>
<name>A0ABN8GBP0_9BACL</name>
<evidence type="ECO:0000256" key="2">
    <source>
        <dbReference type="ARBA" id="ARBA00023125"/>
    </source>
</evidence>
<reference evidence="6" key="1">
    <citation type="submission" date="2022-01" db="EMBL/GenBank/DDBJ databases">
        <authorList>
            <person name="Criscuolo A."/>
        </authorList>
    </citation>
    <scope>NUCLEOTIDE SEQUENCE</scope>
    <source>
        <strain evidence="6">CIP111893</strain>
    </source>
</reference>
<dbReference type="PRINTS" id="PR00455">
    <property type="entry name" value="HTHTETR"/>
</dbReference>